<reference evidence="1" key="1">
    <citation type="journal article" date="2021" name="Sci. Adv.">
        <title>The American lobster genome reveals insights on longevity, neural, and immune adaptations.</title>
        <authorList>
            <person name="Polinski J.M."/>
            <person name="Zimin A.V."/>
            <person name="Clark K.F."/>
            <person name="Kohn A.B."/>
            <person name="Sadowski N."/>
            <person name="Timp W."/>
            <person name="Ptitsyn A."/>
            <person name="Khanna P."/>
            <person name="Romanova D.Y."/>
            <person name="Williams P."/>
            <person name="Greenwood S.J."/>
            <person name="Moroz L.L."/>
            <person name="Walt D.R."/>
            <person name="Bodnar A.G."/>
        </authorList>
    </citation>
    <scope>NUCLEOTIDE SEQUENCE</scope>
    <source>
        <strain evidence="1">GMGI-L3</strain>
    </source>
</reference>
<keyword evidence="2" id="KW-1185">Reference proteome</keyword>
<proteinExistence type="predicted"/>
<name>A0A8J5NCX6_HOMAM</name>
<organism evidence="1 2">
    <name type="scientific">Homarus americanus</name>
    <name type="common">American lobster</name>
    <dbReference type="NCBI Taxonomy" id="6706"/>
    <lineage>
        <taxon>Eukaryota</taxon>
        <taxon>Metazoa</taxon>
        <taxon>Ecdysozoa</taxon>
        <taxon>Arthropoda</taxon>
        <taxon>Crustacea</taxon>
        <taxon>Multicrustacea</taxon>
        <taxon>Malacostraca</taxon>
        <taxon>Eumalacostraca</taxon>
        <taxon>Eucarida</taxon>
        <taxon>Decapoda</taxon>
        <taxon>Pleocyemata</taxon>
        <taxon>Astacidea</taxon>
        <taxon>Nephropoidea</taxon>
        <taxon>Nephropidae</taxon>
        <taxon>Homarus</taxon>
    </lineage>
</organism>
<accession>A0A8J5NCX6</accession>
<dbReference type="AlphaFoldDB" id="A0A8J5NCX6"/>
<comment type="caution">
    <text evidence="1">The sequence shown here is derived from an EMBL/GenBank/DDBJ whole genome shotgun (WGS) entry which is preliminary data.</text>
</comment>
<sequence>HGILYFVEYLDEVQEVLDVMELVRVARSHRWQRIFRQRMDPFKVFTDDKFVRRSLYLTKMAVIGCTPLPGNR</sequence>
<dbReference type="EMBL" id="JAHLQT010002534">
    <property type="protein sequence ID" value="KAG7177338.1"/>
    <property type="molecule type" value="Genomic_DNA"/>
</dbReference>
<dbReference type="Proteomes" id="UP000747542">
    <property type="component" value="Unassembled WGS sequence"/>
</dbReference>
<feature type="non-terminal residue" evidence="1">
    <location>
        <position position="72"/>
    </location>
</feature>
<evidence type="ECO:0000313" key="1">
    <source>
        <dbReference type="EMBL" id="KAG7177338.1"/>
    </source>
</evidence>
<protein>
    <submittedName>
        <fullName evidence="1">Uncharacterized protein</fullName>
    </submittedName>
</protein>
<evidence type="ECO:0000313" key="2">
    <source>
        <dbReference type="Proteomes" id="UP000747542"/>
    </source>
</evidence>
<gene>
    <name evidence="1" type="ORF">Hamer_G000665</name>
</gene>